<organism evidence="12 13">
    <name type="scientific">Pseudonocardia charpentierae</name>
    <dbReference type="NCBI Taxonomy" id="3075545"/>
    <lineage>
        <taxon>Bacteria</taxon>
        <taxon>Bacillati</taxon>
        <taxon>Actinomycetota</taxon>
        <taxon>Actinomycetes</taxon>
        <taxon>Pseudonocardiales</taxon>
        <taxon>Pseudonocardiaceae</taxon>
        <taxon>Pseudonocardia</taxon>
    </lineage>
</organism>
<name>A0ABU2N7A8_9PSEU</name>
<keyword evidence="5" id="KW-0227">DNA damage</keyword>
<dbReference type="SUPFAM" id="SSF52141">
    <property type="entry name" value="Uracil-DNA glycosylase-like"/>
    <property type="match status" value="1"/>
</dbReference>
<dbReference type="PANTHER" id="PTHR33693:SF9">
    <property type="entry name" value="TYPE-4 URACIL-DNA GLYCOSYLASE"/>
    <property type="match status" value="1"/>
</dbReference>
<evidence type="ECO:0000256" key="4">
    <source>
        <dbReference type="ARBA" id="ARBA00022723"/>
    </source>
</evidence>
<dbReference type="Gene3D" id="3.40.470.10">
    <property type="entry name" value="Uracil-DNA glycosylase-like domain"/>
    <property type="match status" value="1"/>
</dbReference>
<proteinExistence type="inferred from homology"/>
<reference evidence="13" key="1">
    <citation type="submission" date="2023-07" db="EMBL/GenBank/DDBJ databases">
        <title>30 novel species of actinomycetes from the DSMZ collection.</title>
        <authorList>
            <person name="Nouioui I."/>
        </authorList>
    </citation>
    <scope>NUCLEOTIDE SEQUENCE [LARGE SCALE GENOMIC DNA]</scope>
    <source>
        <strain evidence="13">DSM 45834</strain>
    </source>
</reference>
<dbReference type="CDD" id="cd10030">
    <property type="entry name" value="UDG-F4_TTUDGA_SPO1dp_like"/>
    <property type="match status" value="1"/>
</dbReference>
<evidence type="ECO:0000259" key="11">
    <source>
        <dbReference type="SMART" id="SM00986"/>
    </source>
</evidence>
<dbReference type="EMBL" id="JAVREJ010000003">
    <property type="protein sequence ID" value="MDT0349378.1"/>
    <property type="molecule type" value="Genomic_DNA"/>
</dbReference>
<evidence type="ECO:0000313" key="13">
    <source>
        <dbReference type="Proteomes" id="UP001183202"/>
    </source>
</evidence>
<comment type="caution">
    <text evidence="12">The sequence shown here is derived from an EMBL/GenBank/DDBJ whole genome shotgun (WGS) entry which is preliminary data.</text>
</comment>
<keyword evidence="6" id="KW-0378">Hydrolase</keyword>
<evidence type="ECO:0000256" key="9">
    <source>
        <dbReference type="ARBA" id="ARBA00023204"/>
    </source>
</evidence>
<evidence type="ECO:0000256" key="8">
    <source>
        <dbReference type="ARBA" id="ARBA00023014"/>
    </source>
</evidence>
<feature type="domain" description="Uracil-DNA glycosylase-like" evidence="11">
    <location>
        <begin position="54"/>
        <end position="212"/>
    </location>
</feature>
<feature type="region of interest" description="Disordered" evidence="10">
    <location>
        <begin position="1"/>
        <end position="23"/>
    </location>
</feature>
<dbReference type="SMART" id="SM00987">
    <property type="entry name" value="UreE_C"/>
    <property type="match status" value="1"/>
</dbReference>
<keyword evidence="3" id="KW-0004">4Fe-4S</keyword>
<keyword evidence="4" id="KW-0479">Metal-binding</keyword>
<evidence type="ECO:0000256" key="7">
    <source>
        <dbReference type="ARBA" id="ARBA00023004"/>
    </source>
</evidence>
<protein>
    <recommendedName>
        <fullName evidence="2">Type-4 uracil-DNA glycosylase</fullName>
    </recommendedName>
</protein>
<evidence type="ECO:0000256" key="5">
    <source>
        <dbReference type="ARBA" id="ARBA00022763"/>
    </source>
</evidence>
<evidence type="ECO:0000256" key="2">
    <source>
        <dbReference type="ARBA" id="ARBA00019403"/>
    </source>
</evidence>
<dbReference type="PANTHER" id="PTHR33693">
    <property type="entry name" value="TYPE-5 URACIL-DNA GLYCOSYLASE"/>
    <property type="match status" value="1"/>
</dbReference>
<dbReference type="NCBIfam" id="TIGR00758">
    <property type="entry name" value="UDG_fam4"/>
    <property type="match status" value="1"/>
</dbReference>
<sequence length="218" mass="23474">MTTGRDTRTAPEPVGDPVDPATAAPQLDDLEALRAAAHDCTGCELWEPATQTVFGAGPSSAWLMFVGEQPGDREDLAGEPFVGPAGKLLDRALEQAGITRDETYVTNAVKHFRFERRGSRRIHKTPAVGHVRACRPWLDAELRVVRPTVVATLGATAAKALLGPKFRITESRGTVLEWEGFALVPTIHPSAILRLDPAERDAGFDALVADLKVVAAQH</sequence>
<dbReference type="InterPro" id="IPR036895">
    <property type="entry name" value="Uracil-DNA_glycosylase-like_sf"/>
</dbReference>
<keyword evidence="13" id="KW-1185">Reference proteome</keyword>
<dbReference type="Proteomes" id="UP001183202">
    <property type="component" value="Unassembled WGS sequence"/>
</dbReference>
<dbReference type="Pfam" id="PF03167">
    <property type="entry name" value="UDG"/>
    <property type="match status" value="1"/>
</dbReference>
<evidence type="ECO:0000256" key="1">
    <source>
        <dbReference type="ARBA" id="ARBA00006521"/>
    </source>
</evidence>
<keyword evidence="9" id="KW-0234">DNA repair</keyword>
<dbReference type="InterPro" id="IPR005122">
    <property type="entry name" value="Uracil-DNA_glycosylase-like"/>
</dbReference>
<keyword evidence="8" id="KW-0411">Iron-sulfur</keyword>
<dbReference type="NCBIfam" id="TIGR03914">
    <property type="entry name" value="UDG_fam_dom"/>
    <property type="match status" value="1"/>
</dbReference>
<accession>A0ABU2N7A8</accession>
<evidence type="ECO:0000256" key="3">
    <source>
        <dbReference type="ARBA" id="ARBA00022485"/>
    </source>
</evidence>
<evidence type="ECO:0000313" key="12">
    <source>
        <dbReference type="EMBL" id="MDT0349378.1"/>
    </source>
</evidence>
<dbReference type="SMART" id="SM00986">
    <property type="entry name" value="UDG"/>
    <property type="match status" value="1"/>
</dbReference>
<gene>
    <name evidence="12" type="ORF">RM445_07535</name>
</gene>
<dbReference type="InterPro" id="IPR051536">
    <property type="entry name" value="UDG_Type-4/5"/>
</dbReference>
<dbReference type="InterPro" id="IPR005273">
    <property type="entry name" value="Ura-DNA_glyco_family4"/>
</dbReference>
<dbReference type="RefSeq" id="WP_311555397.1">
    <property type="nucleotide sequence ID" value="NZ_JAVREJ010000003.1"/>
</dbReference>
<evidence type="ECO:0000256" key="10">
    <source>
        <dbReference type="SAM" id="MobiDB-lite"/>
    </source>
</evidence>
<keyword evidence="7" id="KW-0408">Iron</keyword>
<evidence type="ECO:0000256" key="6">
    <source>
        <dbReference type="ARBA" id="ARBA00022801"/>
    </source>
</evidence>
<comment type="similarity">
    <text evidence="1">Belongs to the uracil-DNA glycosylase (UDG) superfamily. Type 4 (UDGa) family.</text>
</comment>